<organism evidence="1 2">
    <name type="scientific">Actinopolymorpha singaporensis</name>
    <dbReference type="NCBI Taxonomy" id="117157"/>
    <lineage>
        <taxon>Bacteria</taxon>
        <taxon>Bacillati</taxon>
        <taxon>Actinomycetota</taxon>
        <taxon>Actinomycetes</taxon>
        <taxon>Propionibacteriales</taxon>
        <taxon>Actinopolymorphaceae</taxon>
        <taxon>Actinopolymorpha</taxon>
    </lineage>
</organism>
<sequence>MGNFTAVWARIEASAGQEFHTKTGLPFIYRVEGTSVIPNRTEYPIHKSQFRKAYELMPLAGPSEINSIVRGPAYVYAILTDWRMRV</sequence>
<reference evidence="1 2" key="1">
    <citation type="submission" date="2016-10" db="EMBL/GenBank/DDBJ databases">
        <authorList>
            <person name="de Groot N.N."/>
        </authorList>
    </citation>
    <scope>NUCLEOTIDE SEQUENCE [LARGE SCALE GENOMIC DNA]</scope>
    <source>
        <strain evidence="1 2">DSM 22024</strain>
    </source>
</reference>
<dbReference type="AlphaFoldDB" id="A0A1H1QW16"/>
<evidence type="ECO:0000313" key="1">
    <source>
        <dbReference type="EMBL" id="SDS27567.1"/>
    </source>
</evidence>
<dbReference type="Proteomes" id="UP000198983">
    <property type="component" value="Chromosome I"/>
</dbReference>
<gene>
    <name evidence="1" type="ORF">SAMN04489717_2170</name>
</gene>
<accession>A0A1H1QW16</accession>
<protein>
    <submittedName>
        <fullName evidence="1">Uncharacterized protein</fullName>
    </submittedName>
</protein>
<name>A0A1H1QW16_9ACTN</name>
<dbReference type="EMBL" id="LT629732">
    <property type="protein sequence ID" value="SDS27567.1"/>
    <property type="molecule type" value="Genomic_DNA"/>
</dbReference>
<proteinExistence type="predicted"/>
<keyword evidence="2" id="KW-1185">Reference proteome</keyword>
<evidence type="ECO:0000313" key="2">
    <source>
        <dbReference type="Proteomes" id="UP000198983"/>
    </source>
</evidence>